<comment type="subcellular location">
    <subcellularLocation>
        <location evidence="2 10">Cytoplasm</location>
    </subcellularLocation>
</comment>
<dbReference type="Proteomes" id="UP000325255">
    <property type="component" value="Unassembled WGS sequence"/>
</dbReference>
<comment type="similarity">
    <text evidence="4 10">Belongs to the transaldolase family. Type 2 subfamily.</text>
</comment>
<evidence type="ECO:0000256" key="8">
    <source>
        <dbReference type="ARBA" id="ARBA00023126"/>
    </source>
</evidence>
<keyword evidence="6 10" id="KW-0963">Cytoplasm</keyword>
<dbReference type="NCBIfam" id="TIGR00876">
    <property type="entry name" value="tal_mycobact"/>
    <property type="match status" value="1"/>
</dbReference>
<evidence type="ECO:0000256" key="10">
    <source>
        <dbReference type="HAMAP-Rule" id="MF_00493"/>
    </source>
</evidence>
<dbReference type="Gene3D" id="3.20.20.70">
    <property type="entry name" value="Aldolase class I"/>
    <property type="match status" value="1"/>
</dbReference>
<organism evidence="11 12">
    <name type="scientific">Rhodovastum atsumiense</name>
    <dbReference type="NCBI Taxonomy" id="504468"/>
    <lineage>
        <taxon>Bacteria</taxon>
        <taxon>Pseudomonadati</taxon>
        <taxon>Pseudomonadota</taxon>
        <taxon>Alphaproteobacteria</taxon>
        <taxon>Acetobacterales</taxon>
        <taxon>Acetobacteraceae</taxon>
        <taxon>Rhodovastum</taxon>
    </lineage>
</organism>
<evidence type="ECO:0000256" key="6">
    <source>
        <dbReference type="ARBA" id="ARBA00022490"/>
    </source>
</evidence>
<dbReference type="PIRSF" id="PIRSF036915">
    <property type="entry name" value="Trnald_Bac_Plnt"/>
    <property type="match status" value="1"/>
</dbReference>
<reference evidence="11 12" key="1">
    <citation type="submission" date="2019-09" db="EMBL/GenBank/DDBJ databases">
        <title>Genome sequence of Rhodovastum atsumiense, a diverse member of the Acetobacteraceae family of non-sulfur purple photosynthetic bacteria.</title>
        <authorList>
            <person name="Meyer T."/>
            <person name="Kyndt J."/>
        </authorList>
    </citation>
    <scope>NUCLEOTIDE SEQUENCE [LARGE SCALE GENOMIC DNA]</scope>
    <source>
        <strain evidence="11 12">DSM 21279</strain>
    </source>
</reference>
<dbReference type="GO" id="GO:0006098">
    <property type="term" value="P:pentose-phosphate shunt"/>
    <property type="evidence" value="ECO:0007669"/>
    <property type="project" value="UniProtKB-UniRule"/>
</dbReference>
<dbReference type="UniPathway" id="UPA00115">
    <property type="reaction ID" value="UER00414"/>
</dbReference>
<comment type="caution">
    <text evidence="11">The sequence shown here is derived from an EMBL/GenBank/DDBJ whole genome shotgun (WGS) entry which is preliminary data.</text>
</comment>
<keyword evidence="9 10" id="KW-0704">Schiff base</keyword>
<evidence type="ECO:0000256" key="5">
    <source>
        <dbReference type="ARBA" id="ARBA00013151"/>
    </source>
</evidence>
<evidence type="ECO:0000256" key="2">
    <source>
        <dbReference type="ARBA" id="ARBA00004496"/>
    </source>
</evidence>
<name>A0A5M6J2W6_9PROT</name>
<dbReference type="Pfam" id="PF00923">
    <property type="entry name" value="TAL_FSA"/>
    <property type="match status" value="1"/>
</dbReference>
<dbReference type="PANTHER" id="PTHR10683:SF31">
    <property type="entry name" value="TRANSALDOLASE"/>
    <property type="match status" value="1"/>
</dbReference>
<dbReference type="NCBIfam" id="NF002881">
    <property type="entry name" value="PRK03343.1"/>
    <property type="match status" value="1"/>
</dbReference>
<evidence type="ECO:0000313" key="11">
    <source>
        <dbReference type="EMBL" id="KAA5614579.1"/>
    </source>
</evidence>
<comment type="pathway">
    <text evidence="3 10">Carbohydrate degradation; pentose phosphate pathway; D-glyceraldehyde 3-phosphate and beta-D-fructose 6-phosphate from D-ribose 5-phosphate and D-xylulose 5-phosphate (non-oxidative stage): step 2/3.</text>
</comment>
<comment type="function">
    <text evidence="1 10">Transaldolase is important for the balance of metabolites in the pentose-phosphate pathway.</text>
</comment>
<keyword evidence="12" id="KW-1185">Reference proteome</keyword>
<dbReference type="PANTHER" id="PTHR10683">
    <property type="entry name" value="TRANSALDOLASE"/>
    <property type="match status" value="1"/>
</dbReference>
<dbReference type="EC" id="2.2.1.2" evidence="5 10"/>
<dbReference type="AlphaFoldDB" id="A0A5M6J2W6"/>
<dbReference type="OrthoDB" id="140919at2"/>
<evidence type="ECO:0000256" key="1">
    <source>
        <dbReference type="ARBA" id="ARBA00003518"/>
    </source>
</evidence>
<keyword evidence="8 10" id="KW-0570">Pentose shunt</keyword>
<evidence type="ECO:0000313" key="12">
    <source>
        <dbReference type="Proteomes" id="UP000325255"/>
    </source>
</evidence>
<dbReference type="HAMAP" id="MF_00493">
    <property type="entry name" value="Transaldolase_2"/>
    <property type="match status" value="1"/>
</dbReference>
<dbReference type="GO" id="GO:0004801">
    <property type="term" value="F:transaldolase activity"/>
    <property type="evidence" value="ECO:0007669"/>
    <property type="project" value="UniProtKB-UniRule"/>
</dbReference>
<dbReference type="InterPro" id="IPR001585">
    <property type="entry name" value="TAL/FSA"/>
</dbReference>
<dbReference type="InterPro" id="IPR004732">
    <property type="entry name" value="Transaldolase_2"/>
</dbReference>
<dbReference type="RefSeq" id="WP_150038252.1">
    <property type="nucleotide sequence ID" value="NZ_OW485601.1"/>
</dbReference>
<keyword evidence="7 10" id="KW-0808">Transferase</keyword>
<evidence type="ECO:0000256" key="3">
    <source>
        <dbReference type="ARBA" id="ARBA00004857"/>
    </source>
</evidence>
<dbReference type="GO" id="GO:0005737">
    <property type="term" value="C:cytoplasm"/>
    <property type="evidence" value="ECO:0007669"/>
    <property type="project" value="UniProtKB-SubCell"/>
</dbReference>
<proteinExistence type="inferred from homology"/>
<evidence type="ECO:0000256" key="9">
    <source>
        <dbReference type="ARBA" id="ARBA00023270"/>
    </source>
</evidence>
<dbReference type="GO" id="GO:0005975">
    <property type="term" value="P:carbohydrate metabolic process"/>
    <property type="evidence" value="ECO:0007669"/>
    <property type="project" value="InterPro"/>
</dbReference>
<dbReference type="CDD" id="cd00955">
    <property type="entry name" value="Transaldolase_like"/>
    <property type="match status" value="1"/>
</dbReference>
<accession>A0A5M6J2W6</accession>
<evidence type="ECO:0000256" key="7">
    <source>
        <dbReference type="ARBA" id="ARBA00022679"/>
    </source>
</evidence>
<sequence>MSTHLTTNPVQHLAAFGQSPWLDFIRRGFIADGSLQRLVEVDGLKGLTSNPSIFEKAMGEGSDYDDGFRALAAGADRTPQEIYECLAVEDIQAACDVLRRVYDATHRIDGYVSLEVSPGLALQTKETITEARRLWAAVARPNLMVKVPGTEAGGPAIRRLIAEGININVTLLFARSAYAAVAEAFIAGLEERAASGHDISGVASVASFFVSRIDTVMDREIDRRAEAAGEDAAALRQLRGRIAIANARLAYAHYQDLVAGPRWRALRGAMPQRLLWASTGVKDKAYRDVMYVEELIGPDTVNTMPPATLDAFRDHGRPRASLVEGVEEAREVLATAERLGLDLDAATENLVVDGVRQFIDAADRLLGAVAARRAATPARG</sequence>
<comment type="catalytic activity">
    <reaction evidence="10">
        <text>D-sedoheptulose 7-phosphate + D-glyceraldehyde 3-phosphate = D-erythrose 4-phosphate + beta-D-fructose 6-phosphate</text>
        <dbReference type="Rhea" id="RHEA:17053"/>
        <dbReference type="ChEBI" id="CHEBI:16897"/>
        <dbReference type="ChEBI" id="CHEBI:57483"/>
        <dbReference type="ChEBI" id="CHEBI:57634"/>
        <dbReference type="ChEBI" id="CHEBI:59776"/>
        <dbReference type="EC" id="2.2.1.2"/>
    </reaction>
</comment>
<gene>
    <name evidence="10 11" type="primary">tal</name>
    <name evidence="11" type="ORF">F1189_00130</name>
</gene>
<feature type="active site" description="Schiff-base intermediate with substrate" evidence="10">
    <location>
        <position position="146"/>
    </location>
</feature>
<dbReference type="EMBL" id="VWPK01000001">
    <property type="protein sequence ID" value="KAA5614579.1"/>
    <property type="molecule type" value="Genomic_DNA"/>
</dbReference>
<dbReference type="InterPro" id="IPR013785">
    <property type="entry name" value="Aldolase_TIM"/>
</dbReference>
<dbReference type="SUPFAM" id="SSF51569">
    <property type="entry name" value="Aldolase"/>
    <property type="match status" value="1"/>
</dbReference>
<protein>
    <recommendedName>
        <fullName evidence="5 10">Transaldolase</fullName>
        <ecNumber evidence="5 10">2.2.1.2</ecNumber>
    </recommendedName>
</protein>
<evidence type="ECO:0000256" key="4">
    <source>
        <dbReference type="ARBA" id="ARBA00008426"/>
    </source>
</evidence>